<evidence type="ECO:0000313" key="2">
    <source>
        <dbReference type="Proteomes" id="UP000265618"/>
    </source>
</evidence>
<name>A0A9K3DD67_9EUKA</name>
<evidence type="ECO:0000313" key="1">
    <source>
        <dbReference type="EMBL" id="GIQ92601.1"/>
    </source>
</evidence>
<organism evidence="1 2">
    <name type="scientific">Kipferlia bialata</name>
    <dbReference type="NCBI Taxonomy" id="797122"/>
    <lineage>
        <taxon>Eukaryota</taxon>
        <taxon>Metamonada</taxon>
        <taxon>Carpediemonas-like organisms</taxon>
        <taxon>Kipferlia</taxon>
    </lineage>
</organism>
<reference evidence="1 2" key="1">
    <citation type="journal article" date="2018" name="PLoS ONE">
        <title>The draft genome of Kipferlia bialata reveals reductive genome evolution in fornicate parasites.</title>
        <authorList>
            <person name="Tanifuji G."/>
            <person name="Takabayashi S."/>
            <person name="Kume K."/>
            <person name="Takagi M."/>
            <person name="Nakayama T."/>
            <person name="Kamikawa R."/>
            <person name="Inagaki Y."/>
            <person name="Hashimoto T."/>
        </authorList>
    </citation>
    <scope>NUCLEOTIDE SEQUENCE [LARGE SCALE GENOMIC DNA]</scope>
    <source>
        <strain evidence="1">NY0173</strain>
    </source>
</reference>
<feature type="non-terminal residue" evidence="1">
    <location>
        <position position="1"/>
    </location>
</feature>
<dbReference type="AlphaFoldDB" id="A0A9K3DD67"/>
<comment type="caution">
    <text evidence="1">The sequence shown here is derived from an EMBL/GenBank/DDBJ whole genome shotgun (WGS) entry which is preliminary data.</text>
</comment>
<gene>
    <name evidence="1" type="ORF">KIPB_016465</name>
</gene>
<keyword evidence="2" id="KW-1185">Reference proteome</keyword>
<dbReference type="EMBL" id="BDIP01010085">
    <property type="protein sequence ID" value="GIQ92601.1"/>
    <property type="molecule type" value="Genomic_DNA"/>
</dbReference>
<protein>
    <submittedName>
        <fullName evidence="1">Uncharacterized protein</fullName>
    </submittedName>
</protein>
<sequence length="40" mass="4219">MGELEMAVTSYIAAAPTLRGCQLHGSLQGIRADALGTMRK</sequence>
<dbReference type="Proteomes" id="UP000265618">
    <property type="component" value="Unassembled WGS sequence"/>
</dbReference>
<proteinExistence type="predicted"/>
<accession>A0A9K3DD67</accession>